<name>A0ABV8LVG4_9ACTN</name>
<dbReference type="GO" id="GO:0004725">
    <property type="term" value="F:protein tyrosine phosphatase activity"/>
    <property type="evidence" value="ECO:0007669"/>
    <property type="project" value="UniProtKB-EC"/>
</dbReference>
<dbReference type="SUPFAM" id="SSF52799">
    <property type="entry name" value="(Phosphotyrosine protein) phosphatases II"/>
    <property type="match status" value="1"/>
</dbReference>
<sequence length="248" mass="26905">MTIEATGSFIPFQAVFNFREVGGLPAADGSRVRTKALYRSDTLSRLCDADRTAFAQLGVDSVIDLRRHEEVSAGGRAPDWAAPAYHHRHLDHPYWRTEDYDAERGVARFLADRYAELIKHGAADIAGVISLVAQADSGTPVVHCVAGKDRTGTVIALILRLLGVDQETVAHEYALTELADPAYVAWANVHVPGFAEKPPVPYYVSTPPEAMLLTLRELDAAYGSVEALLTAAGLSADDIARLRAKLLE</sequence>
<dbReference type="PANTHER" id="PTHR31126:SF1">
    <property type="entry name" value="TYROSINE SPECIFIC PROTEIN PHOSPHATASES DOMAIN-CONTAINING PROTEIN"/>
    <property type="match status" value="1"/>
</dbReference>
<dbReference type="InterPro" id="IPR029021">
    <property type="entry name" value="Prot-tyrosine_phosphatase-like"/>
</dbReference>
<keyword evidence="3" id="KW-0378">Hydrolase</keyword>
<dbReference type="EMBL" id="JBHSAY010000015">
    <property type="protein sequence ID" value="MFC4134412.1"/>
    <property type="molecule type" value="Genomic_DNA"/>
</dbReference>
<dbReference type="Gene3D" id="3.90.190.10">
    <property type="entry name" value="Protein tyrosine phosphatase superfamily"/>
    <property type="match status" value="1"/>
</dbReference>
<dbReference type="EC" id="3.1.3.48" evidence="3"/>
<comment type="caution">
    <text evidence="3">The sequence shown here is derived from an EMBL/GenBank/DDBJ whole genome shotgun (WGS) entry which is preliminary data.</text>
</comment>
<dbReference type="PROSITE" id="PS50056">
    <property type="entry name" value="TYR_PHOSPHATASE_2"/>
    <property type="match status" value="1"/>
</dbReference>
<dbReference type="Pfam" id="PF13350">
    <property type="entry name" value="Y_phosphatase3"/>
    <property type="match status" value="1"/>
</dbReference>
<keyword evidence="4" id="KW-1185">Reference proteome</keyword>
<accession>A0ABV8LVG4</accession>
<dbReference type="InterPro" id="IPR016130">
    <property type="entry name" value="Tyr_Pase_AS"/>
</dbReference>
<evidence type="ECO:0000313" key="4">
    <source>
        <dbReference type="Proteomes" id="UP001595816"/>
    </source>
</evidence>
<organism evidence="3 4">
    <name type="scientific">Hamadaea flava</name>
    <dbReference type="NCBI Taxonomy" id="1742688"/>
    <lineage>
        <taxon>Bacteria</taxon>
        <taxon>Bacillati</taxon>
        <taxon>Actinomycetota</taxon>
        <taxon>Actinomycetes</taxon>
        <taxon>Micromonosporales</taxon>
        <taxon>Micromonosporaceae</taxon>
        <taxon>Hamadaea</taxon>
    </lineage>
</organism>
<dbReference type="InterPro" id="IPR000387">
    <property type="entry name" value="Tyr_Pase_dom"/>
</dbReference>
<comment type="similarity">
    <text evidence="1">Belongs to the protein-tyrosine phosphatase family.</text>
</comment>
<feature type="domain" description="Tyrosine specific protein phosphatases" evidence="2">
    <location>
        <begin position="112"/>
        <end position="159"/>
    </location>
</feature>
<evidence type="ECO:0000313" key="3">
    <source>
        <dbReference type="EMBL" id="MFC4134412.1"/>
    </source>
</evidence>
<reference evidence="4" key="1">
    <citation type="journal article" date="2019" name="Int. J. Syst. Evol. Microbiol.">
        <title>The Global Catalogue of Microorganisms (GCM) 10K type strain sequencing project: providing services to taxonomists for standard genome sequencing and annotation.</title>
        <authorList>
            <consortium name="The Broad Institute Genomics Platform"/>
            <consortium name="The Broad Institute Genome Sequencing Center for Infectious Disease"/>
            <person name="Wu L."/>
            <person name="Ma J."/>
        </authorList>
    </citation>
    <scope>NUCLEOTIDE SEQUENCE [LARGE SCALE GENOMIC DNA]</scope>
    <source>
        <strain evidence="4">CGMCC 4.7289</strain>
    </source>
</reference>
<gene>
    <name evidence="3" type="ORF">ACFOZ4_27690</name>
</gene>
<dbReference type="Proteomes" id="UP001595816">
    <property type="component" value="Unassembled WGS sequence"/>
</dbReference>
<dbReference type="RefSeq" id="WP_253761432.1">
    <property type="nucleotide sequence ID" value="NZ_JAMZDZ010000001.1"/>
</dbReference>
<dbReference type="PROSITE" id="PS00383">
    <property type="entry name" value="TYR_PHOSPHATASE_1"/>
    <property type="match status" value="1"/>
</dbReference>
<evidence type="ECO:0000259" key="2">
    <source>
        <dbReference type="PROSITE" id="PS50056"/>
    </source>
</evidence>
<dbReference type="PANTHER" id="PTHR31126">
    <property type="entry name" value="TYROSINE-PROTEIN PHOSPHATASE"/>
    <property type="match status" value="1"/>
</dbReference>
<proteinExistence type="inferred from homology"/>
<dbReference type="InterPro" id="IPR026893">
    <property type="entry name" value="Tyr/Ser_Pase_IphP-type"/>
</dbReference>
<protein>
    <submittedName>
        <fullName evidence="3">Tyrosine-protein phosphatase</fullName>
        <ecNumber evidence="3">3.1.3.48</ecNumber>
    </submittedName>
</protein>
<evidence type="ECO:0000256" key="1">
    <source>
        <dbReference type="ARBA" id="ARBA00009580"/>
    </source>
</evidence>